<comment type="caution">
    <text evidence="6">The sequence shown here is derived from an EMBL/GenBank/DDBJ whole genome shotgun (WGS) entry which is preliminary data.</text>
</comment>
<dbReference type="GO" id="GO:0042073">
    <property type="term" value="P:intraciliary transport"/>
    <property type="evidence" value="ECO:0007669"/>
    <property type="project" value="TreeGrafter"/>
</dbReference>
<evidence type="ECO:0000256" key="4">
    <source>
        <dbReference type="ARBA" id="ARBA00023069"/>
    </source>
</evidence>
<keyword evidence="2" id="KW-0853">WD repeat</keyword>
<name>A0AAN8KPW4_9TELE</name>
<evidence type="ECO:0000256" key="1">
    <source>
        <dbReference type="ARBA" id="ARBA00004138"/>
    </source>
</evidence>
<evidence type="ECO:0000313" key="6">
    <source>
        <dbReference type="EMBL" id="KAK6295257.1"/>
    </source>
</evidence>
<keyword evidence="4" id="KW-0969">Cilium</keyword>
<keyword evidence="7" id="KW-1185">Reference proteome</keyword>
<dbReference type="PANTHER" id="PTHR15722:SF2">
    <property type="entry name" value="INTRAFLAGELLAR TRANSPORT PROTEIN 172 HOMOLOG"/>
    <property type="match status" value="1"/>
</dbReference>
<organism evidence="6 7">
    <name type="scientific">Coregonus suidteri</name>
    <dbReference type="NCBI Taxonomy" id="861788"/>
    <lineage>
        <taxon>Eukaryota</taxon>
        <taxon>Metazoa</taxon>
        <taxon>Chordata</taxon>
        <taxon>Craniata</taxon>
        <taxon>Vertebrata</taxon>
        <taxon>Euteleostomi</taxon>
        <taxon>Actinopterygii</taxon>
        <taxon>Neopterygii</taxon>
        <taxon>Teleostei</taxon>
        <taxon>Protacanthopterygii</taxon>
        <taxon>Salmoniformes</taxon>
        <taxon>Salmonidae</taxon>
        <taxon>Coregoninae</taxon>
        <taxon>Coregonus</taxon>
    </lineage>
</organism>
<dbReference type="GO" id="GO:0030992">
    <property type="term" value="C:intraciliary transport particle B"/>
    <property type="evidence" value="ECO:0007669"/>
    <property type="project" value="TreeGrafter"/>
</dbReference>
<dbReference type="GO" id="GO:0036064">
    <property type="term" value="C:ciliary basal body"/>
    <property type="evidence" value="ECO:0007669"/>
    <property type="project" value="TreeGrafter"/>
</dbReference>
<evidence type="ECO:0000256" key="2">
    <source>
        <dbReference type="ARBA" id="ARBA00022574"/>
    </source>
</evidence>
<accession>A0AAN8KPW4</accession>
<evidence type="ECO:0000256" key="3">
    <source>
        <dbReference type="ARBA" id="ARBA00022737"/>
    </source>
</evidence>
<protein>
    <submittedName>
        <fullName evidence="6">Uncharacterized protein</fullName>
    </submittedName>
</protein>
<dbReference type="AlphaFoldDB" id="A0AAN8KPW4"/>
<comment type="subcellular location">
    <subcellularLocation>
        <location evidence="1">Cell projection</location>
        <location evidence="1">Cilium</location>
    </subcellularLocation>
</comment>
<dbReference type="EMBL" id="JAGTTL010000034">
    <property type="protein sequence ID" value="KAK6295257.1"/>
    <property type="molecule type" value="Genomic_DNA"/>
</dbReference>
<reference evidence="6 7" key="1">
    <citation type="submission" date="2021-04" db="EMBL/GenBank/DDBJ databases">
        <authorList>
            <person name="De Guttry C."/>
            <person name="Zahm M."/>
            <person name="Klopp C."/>
            <person name="Cabau C."/>
            <person name="Louis A."/>
            <person name="Berthelot C."/>
            <person name="Parey E."/>
            <person name="Roest Crollius H."/>
            <person name="Montfort J."/>
            <person name="Robinson-Rechavi M."/>
            <person name="Bucao C."/>
            <person name="Bouchez O."/>
            <person name="Gislard M."/>
            <person name="Lluch J."/>
            <person name="Milhes M."/>
            <person name="Lampietro C."/>
            <person name="Lopez Roques C."/>
            <person name="Donnadieu C."/>
            <person name="Braasch I."/>
            <person name="Desvignes T."/>
            <person name="Postlethwait J."/>
            <person name="Bobe J."/>
            <person name="Wedekind C."/>
            <person name="Guiguen Y."/>
        </authorList>
    </citation>
    <scope>NUCLEOTIDE SEQUENCE [LARGE SCALE GENOMIC DNA]</scope>
    <source>
        <strain evidence="6">Cs_M1</strain>
        <tissue evidence="6">Blood</tissue>
    </source>
</reference>
<dbReference type="Proteomes" id="UP001356427">
    <property type="component" value="Unassembled WGS sequence"/>
</dbReference>
<evidence type="ECO:0000313" key="7">
    <source>
        <dbReference type="Proteomes" id="UP001356427"/>
    </source>
</evidence>
<keyword evidence="3" id="KW-0677">Repeat</keyword>
<proteinExistence type="predicted"/>
<dbReference type="GO" id="GO:0005930">
    <property type="term" value="C:axoneme"/>
    <property type="evidence" value="ECO:0007669"/>
    <property type="project" value="TreeGrafter"/>
</dbReference>
<sequence length="115" mass="12871">METNQDEKAGEFKEGEEDFKGAINLYLKACLPAKAARLAMSREELVSNIDIINRIAAALTKGEFYERGNSFRKAVELARVAFPADVVKLEEAWGDYLVQQKQMDAAINHYIKTGS</sequence>
<dbReference type="PANTHER" id="PTHR15722">
    <property type="entry name" value="IFT140/172-RELATED"/>
    <property type="match status" value="1"/>
</dbReference>
<gene>
    <name evidence="6" type="ORF">J4Q44_G00344830</name>
</gene>
<keyword evidence="5" id="KW-0966">Cell projection</keyword>
<evidence type="ECO:0000256" key="5">
    <source>
        <dbReference type="ARBA" id="ARBA00023273"/>
    </source>
</evidence>